<keyword evidence="1" id="KW-0723">Serine/threonine-protein kinase</keyword>
<dbReference type="Proteomes" id="UP000027222">
    <property type="component" value="Unassembled WGS sequence"/>
</dbReference>
<sequence length="405" mass="45003">MALHPPPGLTSGLQPGARTEILGVPSISHPIQYLPTNTESSEGSVRTWTPLKVLGQGSFSTVWACNWHSGLRPQPNSPPLIENTRFGEGTRLIALKSYVIPDERELSTVKELEVLRTLPPHPNLITLYDYFFTPEDRRLYLAIGAMEGNLYQLIKARKARMFAGGLVSSILHQTVVGLDFLHSNNYFHRDLIPENILVTTTGLFNYIPVPVAPNTAAAIGTPMEKDIVVIIKLSDFSLARETSSNAPYTEYVTVRWYRAPEVILRAPRYTSAVDMWALGVITAEILNLVPLFPGQNEINQLARFCEVLGHPSDAARVDRNGDPLDGGAWPEGLALASALGFQFPAIIPRPFSSLFQPTIPHSLLGCLKELLIYDPQRRLTSRGVLDHQYFRDTAAQREFRSPQSQ</sequence>
<evidence type="ECO:0000313" key="6">
    <source>
        <dbReference type="Proteomes" id="UP000027222"/>
    </source>
</evidence>
<dbReference type="OrthoDB" id="2158884at2759"/>
<accession>A0A067SXK0</accession>
<evidence type="ECO:0000256" key="1">
    <source>
        <dbReference type="ARBA" id="ARBA00022527"/>
    </source>
</evidence>
<proteinExistence type="predicted"/>
<keyword evidence="2" id="KW-0547">Nucleotide-binding</keyword>
<dbReference type="InterPro" id="IPR000719">
    <property type="entry name" value="Prot_kinase_dom"/>
</dbReference>
<dbReference type="Gene3D" id="3.30.200.20">
    <property type="entry name" value="Phosphorylase Kinase, domain 1"/>
    <property type="match status" value="1"/>
</dbReference>
<evidence type="ECO:0000256" key="2">
    <source>
        <dbReference type="ARBA" id="ARBA00022741"/>
    </source>
</evidence>
<dbReference type="GO" id="GO:0004674">
    <property type="term" value="F:protein serine/threonine kinase activity"/>
    <property type="evidence" value="ECO:0007669"/>
    <property type="project" value="UniProtKB-KW"/>
</dbReference>
<dbReference type="EMBL" id="KL142380">
    <property type="protein sequence ID" value="KDR75621.1"/>
    <property type="molecule type" value="Genomic_DNA"/>
</dbReference>
<keyword evidence="6" id="KW-1185">Reference proteome</keyword>
<dbReference type="SUPFAM" id="SSF56112">
    <property type="entry name" value="Protein kinase-like (PK-like)"/>
    <property type="match status" value="1"/>
</dbReference>
<dbReference type="HOGENOM" id="CLU_000288_181_1_1"/>
<keyword evidence="1" id="KW-0418">Kinase</keyword>
<evidence type="ECO:0000259" key="4">
    <source>
        <dbReference type="PROSITE" id="PS50011"/>
    </source>
</evidence>
<dbReference type="PROSITE" id="PS50011">
    <property type="entry name" value="PROTEIN_KINASE_DOM"/>
    <property type="match status" value="1"/>
</dbReference>
<dbReference type="STRING" id="685588.A0A067SXK0"/>
<feature type="domain" description="Protein kinase" evidence="4">
    <location>
        <begin position="48"/>
        <end position="390"/>
    </location>
</feature>
<name>A0A067SXK0_GALM3</name>
<dbReference type="Gene3D" id="1.10.510.10">
    <property type="entry name" value="Transferase(Phosphotransferase) domain 1"/>
    <property type="match status" value="1"/>
</dbReference>
<reference evidence="6" key="1">
    <citation type="journal article" date="2014" name="Proc. Natl. Acad. Sci. U.S.A.">
        <title>Extensive sampling of basidiomycete genomes demonstrates inadequacy of the white-rot/brown-rot paradigm for wood decay fungi.</title>
        <authorList>
            <person name="Riley R."/>
            <person name="Salamov A.A."/>
            <person name="Brown D.W."/>
            <person name="Nagy L.G."/>
            <person name="Floudas D."/>
            <person name="Held B.W."/>
            <person name="Levasseur A."/>
            <person name="Lombard V."/>
            <person name="Morin E."/>
            <person name="Otillar R."/>
            <person name="Lindquist E.A."/>
            <person name="Sun H."/>
            <person name="LaButti K.M."/>
            <person name="Schmutz J."/>
            <person name="Jabbour D."/>
            <person name="Luo H."/>
            <person name="Baker S.E."/>
            <person name="Pisabarro A.G."/>
            <person name="Walton J.D."/>
            <person name="Blanchette R.A."/>
            <person name="Henrissat B."/>
            <person name="Martin F."/>
            <person name="Cullen D."/>
            <person name="Hibbett D.S."/>
            <person name="Grigoriev I.V."/>
        </authorList>
    </citation>
    <scope>NUCLEOTIDE SEQUENCE [LARGE SCALE GENOMIC DNA]</scope>
    <source>
        <strain evidence="6">CBS 339.88</strain>
    </source>
</reference>
<dbReference type="Pfam" id="PF00069">
    <property type="entry name" value="Pkinase"/>
    <property type="match status" value="1"/>
</dbReference>
<dbReference type="InterPro" id="IPR011009">
    <property type="entry name" value="Kinase-like_dom_sf"/>
</dbReference>
<keyword evidence="3" id="KW-0067">ATP-binding</keyword>
<protein>
    <recommendedName>
        <fullName evidence="4">Protein kinase domain-containing protein</fullName>
    </recommendedName>
</protein>
<evidence type="ECO:0000313" key="5">
    <source>
        <dbReference type="EMBL" id="KDR75621.1"/>
    </source>
</evidence>
<dbReference type="InterPro" id="IPR050117">
    <property type="entry name" value="MAPK"/>
</dbReference>
<organism evidence="5 6">
    <name type="scientific">Galerina marginata (strain CBS 339.88)</name>
    <dbReference type="NCBI Taxonomy" id="685588"/>
    <lineage>
        <taxon>Eukaryota</taxon>
        <taxon>Fungi</taxon>
        <taxon>Dikarya</taxon>
        <taxon>Basidiomycota</taxon>
        <taxon>Agaricomycotina</taxon>
        <taxon>Agaricomycetes</taxon>
        <taxon>Agaricomycetidae</taxon>
        <taxon>Agaricales</taxon>
        <taxon>Agaricineae</taxon>
        <taxon>Strophariaceae</taxon>
        <taxon>Galerina</taxon>
    </lineage>
</organism>
<keyword evidence="1" id="KW-0808">Transferase</keyword>
<dbReference type="AlphaFoldDB" id="A0A067SXK0"/>
<dbReference type="GO" id="GO:0005524">
    <property type="term" value="F:ATP binding"/>
    <property type="evidence" value="ECO:0007669"/>
    <property type="project" value="UniProtKB-KW"/>
</dbReference>
<evidence type="ECO:0000256" key="3">
    <source>
        <dbReference type="ARBA" id="ARBA00022840"/>
    </source>
</evidence>
<gene>
    <name evidence="5" type="ORF">GALMADRAFT_226248</name>
</gene>
<dbReference type="PANTHER" id="PTHR24055">
    <property type="entry name" value="MITOGEN-ACTIVATED PROTEIN KINASE"/>
    <property type="match status" value="1"/>
</dbReference>